<dbReference type="InterPro" id="IPR003115">
    <property type="entry name" value="ParB_N"/>
</dbReference>
<accession>A0A5N3PC11</accession>
<evidence type="ECO:0000259" key="3">
    <source>
        <dbReference type="SMART" id="SM00470"/>
    </source>
</evidence>
<keyword evidence="5" id="KW-1185">Reference proteome</keyword>
<dbReference type="EMBL" id="VCMV01000013">
    <property type="protein sequence ID" value="KAB0267250.1"/>
    <property type="molecule type" value="Genomic_DNA"/>
</dbReference>
<dbReference type="InterPro" id="IPR050336">
    <property type="entry name" value="Chromosome_partition/occlusion"/>
</dbReference>
<organism evidence="4 5">
    <name type="scientific">Microvirga brassicacearum</name>
    <dbReference type="NCBI Taxonomy" id="2580413"/>
    <lineage>
        <taxon>Bacteria</taxon>
        <taxon>Pseudomonadati</taxon>
        <taxon>Pseudomonadota</taxon>
        <taxon>Alphaproteobacteria</taxon>
        <taxon>Hyphomicrobiales</taxon>
        <taxon>Methylobacteriaceae</taxon>
        <taxon>Microvirga</taxon>
    </lineage>
</organism>
<dbReference type="Pfam" id="PF02195">
    <property type="entry name" value="ParB_N"/>
    <property type="match status" value="1"/>
</dbReference>
<dbReference type="GO" id="GO:0007059">
    <property type="term" value="P:chromosome segregation"/>
    <property type="evidence" value="ECO:0007669"/>
    <property type="project" value="TreeGrafter"/>
</dbReference>
<reference evidence="4 5" key="1">
    <citation type="journal article" date="2019" name="Microorganisms">
        <title>Genome Insights into the Novel Species Microvirga brassicacearum, a Rapeseed Endophyte with Biotechnological Potential.</title>
        <authorList>
            <person name="Jimenez-Gomez A."/>
            <person name="Saati-Santamaria Z."/>
            <person name="Igual J.M."/>
            <person name="Rivas R."/>
            <person name="Mateos P.F."/>
            <person name="Garcia-Fraile P."/>
        </authorList>
    </citation>
    <scope>NUCLEOTIDE SEQUENCE [LARGE SCALE GENOMIC DNA]</scope>
    <source>
        <strain evidence="4 5">CDVBN77</strain>
    </source>
</reference>
<dbReference type="InterPro" id="IPR037972">
    <property type="entry name" value="RepB_N"/>
</dbReference>
<dbReference type="InterPro" id="IPR004437">
    <property type="entry name" value="ParB/RepB/Spo0J"/>
</dbReference>
<feature type="domain" description="ParB-like N-terminal" evidence="3">
    <location>
        <begin position="68"/>
        <end position="160"/>
    </location>
</feature>
<dbReference type="PANTHER" id="PTHR33375">
    <property type="entry name" value="CHROMOSOME-PARTITIONING PROTEIN PARB-RELATED"/>
    <property type="match status" value="1"/>
</dbReference>
<feature type="compositionally biased region" description="Polar residues" evidence="2">
    <location>
        <begin position="36"/>
        <end position="49"/>
    </location>
</feature>
<evidence type="ECO:0000256" key="1">
    <source>
        <dbReference type="ARBA" id="ARBA00006295"/>
    </source>
</evidence>
<dbReference type="GO" id="GO:0005694">
    <property type="term" value="C:chromosome"/>
    <property type="evidence" value="ECO:0007669"/>
    <property type="project" value="TreeGrafter"/>
</dbReference>
<dbReference type="Gene3D" id="1.10.10.2830">
    <property type="match status" value="1"/>
</dbReference>
<dbReference type="GO" id="GO:0003677">
    <property type="term" value="F:DNA binding"/>
    <property type="evidence" value="ECO:0007669"/>
    <property type="project" value="InterPro"/>
</dbReference>
<dbReference type="AlphaFoldDB" id="A0A5N3PC11"/>
<evidence type="ECO:0000313" key="5">
    <source>
        <dbReference type="Proteomes" id="UP000325684"/>
    </source>
</evidence>
<dbReference type="SUPFAM" id="SSF109709">
    <property type="entry name" value="KorB DNA-binding domain-like"/>
    <property type="match status" value="1"/>
</dbReference>
<dbReference type="Pfam" id="PF07506">
    <property type="entry name" value="RepB"/>
    <property type="match status" value="1"/>
</dbReference>
<dbReference type="InterPro" id="IPR011111">
    <property type="entry name" value="Plasmid_RepB"/>
</dbReference>
<name>A0A5N3PC11_9HYPH</name>
<dbReference type="InterPro" id="IPR036086">
    <property type="entry name" value="ParB/Sulfiredoxin_sf"/>
</dbReference>
<protein>
    <submittedName>
        <fullName evidence="4">Plasmid partitioning protein RepB</fullName>
    </submittedName>
</protein>
<comment type="caution">
    <text evidence="4">The sequence shown here is derived from an EMBL/GenBank/DDBJ whole genome shotgun (WGS) entry which is preliminary data.</text>
</comment>
<dbReference type="SUPFAM" id="SSF110849">
    <property type="entry name" value="ParB/Sulfiredoxin"/>
    <property type="match status" value="1"/>
</dbReference>
<dbReference type="OrthoDB" id="7908920at2"/>
<dbReference type="InterPro" id="IPR017819">
    <property type="entry name" value="Plasmid_partition_RepB"/>
</dbReference>
<sequence>MSKRMDAIRSLLTAPQGEAPESLSADNKPAPLPRVSSGSVRSMKESFSSAERENEDLRAKLASSLTIREIDPNLIDPSPIMDRFQDQDEEGFELLKVSIQQRGQEVPVLLRPHPAVQGRYQSAYGHRRIRASRELAIPVRAVVRDLTDEDLVVAQGVENSARQDLSFIERAIFAARLENAGHERSVVQDALSIDRAEASKLVSVAKALPADLIEAIGRAPKVGRPRWQALADALRSSPAAMTAARAAMQSADFQRRDTDARFLAVLSAATAKPQDTSKGEPRSVTTASGQKVAQITQSGRELKIMVDKEFDAAFADFLAEQLPILAERFAKGRGEGTS</sequence>
<dbReference type="SMART" id="SM00470">
    <property type="entry name" value="ParB"/>
    <property type="match status" value="1"/>
</dbReference>
<dbReference type="CDD" id="cd16405">
    <property type="entry name" value="RepB_like_N"/>
    <property type="match status" value="1"/>
</dbReference>
<comment type="similarity">
    <text evidence="1">Belongs to the ParB family.</text>
</comment>
<feature type="region of interest" description="Disordered" evidence="2">
    <location>
        <begin position="1"/>
        <end position="54"/>
    </location>
</feature>
<evidence type="ECO:0000256" key="2">
    <source>
        <dbReference type="SAM" id="MobiDB-lite"/>
    </source>
</evidence>
<dbReference type="PANTHER" id="PTHR33375:SF1">
    <property type="entry name" value="CHROMOSOME-PARTITIONING PROTEIN PARB-RELATED"/>
    <property type="match status" value="1"/>
</dbReference>
<dbReference type="Proteomes" id="UP000325684">
    <property type="component" value="Unassembled WGS sequence"/>
</dbReference>
<proteinExistence type="inferred from homology"/>
<evidence type="ECO:0000313" key="4">
    <source>
        <dbReference type="EMBL" id="KAB0267250.1"/>
    </source>
</evidence>
<dbReference type="NCBIfam" id="TIGR03454">
    <property type="entry name" value="partition_RepB"/>
    <property type="match status" value="1"/>
</dbReference>
<dbReference type="RefSeq" id="WP_150943114.1">
    <property type="nucleotide sequence ID" value="NZ_VCMV01000013.1"/>
</dbReference>
<gene>
    <name evidence="4" type="primary">repB</name>
    <name evidence="4" type="ORF">FEZ63_07935</name>
</gene>
<dbReference type="Gene3D" id="3.90.1530.30">
    <property type="match status" value="1"/>
</dbReference>
<dbReference type="NCBIfam" id="TIGR00180">
    <property type="entry name" value="parB_part"/>
    <property type="match status" value="1"/>
</dbReference>